<dbReference type="Gene3D" id="1.10.10.10">
    <property type="entry name" value="Winged helix-like DNA-binding domain superfamily/Winged helix DNA-binding domain"/>
    <property type="match status" value="1"/>
</dbReference>
<dbReference type="OrthoDB" id="965844at2"/>
<dbReference type="PRINTS" id="PR00038">
    <property type="entry name" value="HTHLUXR"/>
</dbReference>
<keyword evidence="1" id="KW-0805">Transcription regulation</keyword>
<evidence type="ECO:0000313" key="5">
    <source>
        <dbReference type="EMBL" id="KJD37037.1"/>
    </source>
</evidence>
<evidence type="ECO:0000256" key="3">
    <source>
        <dbReference type="ARBA" id="ARBA00023163"/>
    </source>
</evidence>
<evidence type="ECO:0000259" key="4">
    <source>
        <dbReference type="PROSITE" id="PS50043"/>
    </source>
</evidence>
<evidence type="ECO:0000256" key="1">
    <source>
        <dbReference type="ARBA" id="ARBA00023015"/>
    </source>
</evidence>
<keyword evidence="6" id="KW-1185">Reference proteome</keyword>
<dbReference type="PANTHER" id="PTHR44688:SF16">
    <property type="entry name" value="DNA-BINDING TRANSCRIPTIONAL ACTIVATOR DEVR_DOSR"/>
    <property type="match status" value="1"/>
</dbReference>
<feature type="domain" description="HTH luxR-type" evidence="4">
    <location>
        <begin position="189"/>
        <end position="254"/>
    </location>
</feature>
<dbReference type="InterPro" id="IPR016032">
    <property type="entry name" value="Sig_transdc_resp-reg_C-effctor"/>
</dbReference>
<protein>
    <submittedName>
        <fullName evidence="5">LuxR family transcriptional regulator</fullName>
    </submittedName>
</protein>
<proteinExistence type="predicted"/>
<dbReference type="SUPFAM" id="SSF46894">
    <property type="entry name" value="C-terminal effector domain of the bipartite response regulators"/>
    <property type="match status" value="1"/>
</dbReference>
<dbReference type="InterPro" id="IPR035965">
    <property type="entry name" value="PAS-like_dom_sf"/>
</dbReference>
<reference evidence="5 6" key="1">
    <citation type="submission" date="2014-11" db="EMBL/GenBank/DDBJ databases">
        <title>Tamlana sedimentorum sp. nov., isolated from shallow sand sediments of the Sea of Japan.</title>
        <authorList>
            <person name="Romanenko L.A."/>
        </authorList>
    </citation>
    <scope>NUCLEOTIDE SEQUENCE [LARGE SCALE GENOMIC DNA]</scope>
    <source>
        <strain evidence="5 6">JCM 19808</strain>
    </source>
</reference>
<evidence type="ECO:0000313" key="6">
    <source>
        <dbReference type="Proteomes" id="UP000032578"/>
    </source>
</evidence>
<organism evidence="5 6">
    <name type="scientific">Neotamlana sedimentorum</name>
    <dbReference type="NCBI Taxonomy" id="1435349"/>
    <lineage>
        <taxon>Bacteria</taxon>
        <taxon>Pseudomonadati</taxon>
        <taxon>Bacteroidota</taxon>
        <taxon>Flavobacteriia</taxon>
        <taxon>Flavobacteriales</taxon>
        <taxon>Flavobacteriaceae</taxon>
        <taxon>Neotamlana</taxon>
    </lineage>
</organism>
<dbReference type="PANTHER" id="PTHR44688">
    <property type="entry name" value="DNA-BINDING TRANSCRIPTIONAL ACTIVATOR DEVR_DOSR"/>
    <property type="match status" value="1"/>
</dbReference>
<dbReference type="Pfam" id="PF08447">
    <property type="entry name" value="PAS_3"/>
    <property type="match status" value="1"/>
</dbReference>
<dbReference type="SMART" id="SM00421">
    <property type="entry name" value="HTH_LUXR"/>
    <property type="match status" value="1"/>
</dbReference>
<dbReference type="InterPro" id="IPR036388">
    <property type="entry name" value="WH-like_DNA-bd_sf"/>
</dbReference>
<dbReference type="EMBL" id="JTDW01000001">
    <property type="protein sequence ID" value="KJD37037.1"/>
    <property type="molecule type" value="Genomic_DNA"/>
</dbReference>
<dbReference type="GO" id="GO:0006355">
    <property type="term" value="P:regulation of DNA-templated transcription"/>
    <property type="evidence" value="ECO:0007669"/>
    <property type="project" value="InterPro"/>
</dbReference>
<dbReference type="STRING" id="1435349.PW52_00845"/>
<dbReference type="Gene3D" id="3.30.450.20">
    <property type="entry name" value="PAS domain"/>
    <property type="match status" value="1"/>
</dbReference>
<gene>
    <name evidence="5" type="ORF">PW52_00845</name>
</gene>
<dbReference type="AlphaFoldDB" id="A0A0D7WH09"/>
<accession>A0A0D7WH09</accession>
<dbReference type="InterPro" id="IPR000792">
    <property type="entry name" value="Tscrpt_reg_LuxR_C"/>
</dbReference>
<dbReference type="Proteomes" id="UP000032578">
    <property type="component" value="Unassembled WGS sequence"/>
</dbReference>
<evidence type="ECO:0000256" key="2">
    <source>
        <dbReference type="ARBA" id="ARBA00023125"/>
    </source>
</evidence>
<dbReference type="PATRIC" id="fig|1435349.4.peg.172"/>
<dbReference type="RefSeq" id="WP_044631032.1">
    <property type="nucleotide sequence ID" value="NZ_JTDW01000001.1"/>
</dbReference>
<keyword evidence="2" id="KW-0238">DNA-binding</keyword>
<dbReference type="PROSITE" id="PS50043">
    <property type="entry name" value="HTH_LUXR_2"/>
    <property type="match status" value="1"/>
</dbReference>
<sequence length="257" mass="29909">MPTSFIKASYKEIFQSYDNRPSVEKHINKLIELDPYLPYNSTFFCITNTQELTFEYVSKNLTACLGLDRETLKAGGMNMFWKRMHPDDLEQWLNALNHLMEFTLSEIATEDREKMSYTWNYRLKNAKGEYVNIIQNTTPLEFDAFNKPIIGLAHYTVLDSNIYMEICASAKMLNAKNEYETKYFSNFSKKLLSDGVSNRERDVIRLLILKHTSKEIAIKLGISHNTVDTHRRNIMKKLNVSSTGELVGLLKVNKYFI</sequence>
<dbReference type="InterPro" id="IPR013655">
    <property type="entry name" value="PAS_fold_3"/>
</dbReference>
<dbReference type="Pfam" id="PF00196">
    <property type="entry name" value="GerE"/>
    <property type="match status" value="1"/>
</dbReference>
<keyword evidence="3" id="KW-0804">Transcription</keyword>
<dbReference type="GO" id="GO:0003677">
    <property type="term" value="F:DNA binding"/>
    <property type="evidence" value="ECO:0007669"/>
    <property type="project" value="UniProtKB-KW"/>
</dbReference>
<name>A0A0D7WH09_9FLAO</name>
<comment type="caution">
    <text evidence="5">The sequence shown here is derived from an EMBL/GenBank/DDBJ whole genome shotgun (WGS) entry which is preliminary data.</text>
</comment>
<dbReference type="CDD" id="cd06170">
    <property type="entry name" value="LuxR_C_like"/>
    <property type="match status" value="1"/>
</dbReference>
<dbReference type="SUPFAM" id="SSF55785">
    <property type="entry name" value="PYP-like sensor domain (PAS domain)"/>
    <property type="match status" value="1"/>
</dbReference>